<keyword evidence="10" id="KW-0735">Signal-anchor</keyword>
<keyword evidence="7 10" id="KW-0653">Protein transport</keyword>
<feature type="compositionally biased region" description="Pro residues" evidence="11">
    <location>
        <begin position="120"/>
        <end position="137"/>
    </location>
</feature>
<gene>
    <name evidence="13" type="ORF">IEI95_028625</name>
</gene>
<dbReference type="InterPro" id="IPR051045">
    <property type="entry name" value="TonB-dependent_transducer"/>
</dbReference>
<evidence type="ECO:0000256" key="1">
    <source>
        <dbReference type="ARBA" id="ARBA00004383"/>
    </source>
</evidence>
<dbReference type="InterPro" id="IPR006260">
    <property type="entry name" value="TonB/TolA_C"/>
</dbReference>
<evidence type="ECO:0000256" key="3">
    <source>
        <dbReference type="ARBA" id="ARBA00022448"/>
    </source>
</evidence>
<dbReference type="Pfam" id="PF03544">
    <property type="entry name" value="TonB_C"/>
    <property type="match status" value="1"/>
</dbReference>
<evidence type="ECO:0000256" key="11">
    <source>
        <dbReference type="SAM" id="MobiDB-lite"/>
    </source>
</evidence>
<dbReference type="GO" id="GO:0055085">
    <property type="term" value="P:transmembrane transport"/>
    <property type="evidence" value="ECO:0007669"/>
    <property type="project" value="InterPro"/>
</dbReference>
<keyword evidence="9" id="KW-0472">Membrane</keyword>
<evidence type="ECO:0000256" key="4">
    <source>
        <dbReference type="ARBA" id="ARBA00022475"/>
    </source>
</evidence>
<evidence type="ECO:0000256" key="5">
    <source>
        <dbReference type="ARBA" id="ARBA00022519"/>
    </source>
</evidence>
<evidence type="ECO:0000256" key="2">
    <source>
        <dbReference type="ARBA" id="ARBA00006555"/>
    </source>
</evidence>
<name>A0AAE2RI88_AGRVI</name>
<evidence type="ECO:0000256" key="10">
    <source>
        <dbReference type="RuleBase" id="RU362123"/>
    </source>
</evidence>
<protein>
    <recommendedName>
        <fullName evidence="10">Protein TonB</fullName>
    </recommendedName>
</protein>
<dbReference type="InterPro" id="IPR003538">
    <property type="entry name" value="TonB"/>
</dbReference>
<organism evidence="13 14">
    <name type="scientific">Agrobacterium vitis</name>
    <name type="common">Rhizobium vitis</name>
    <dbReference type="NCBI Taxonomy" id="373"/>
    <lineage>
        <taxon>Bacteria</taxon>
        <taxon>Pseudomonadati</taxon>
        <taxon>Pseudomonadota</taxon>
        <taxon>Alphaproteobacteria</taxon>
        <taxon>Hyphomicrobiales</taxon>
        <taxon>Rhizobiaceae</taxon>
        <taxon>Rhizobium/Agrobacterium group</taxon>
        <taxon>Agrobacterium</taxon>
    </lineage>
</organism>
<feature type="domain" description="TonB C-terminal" evidence="12">
    <location>
        <begin position="229"/>
        <end position="317"/>
    </location>
</feature>
<evidence type="ECO:0000256" key="6">
    <source>
        <dbReference type="ARBA" id="ARBA00022692"/>
    </source>
</evidence>
<dbReference type="GO" id="GO:0098797">
    <property type="term" value="C:plasma membrane protein complex"/>
    <property type="evidence" value="ECO:0007669"/>
    <property type="project" value="TreeGrafter"/>
</dbReference>
<dbReference type="PROSITE" id="PS52015">
    <property type="entry name" value="TONB_CTD"/>
    <property type="match status" value="1"/>
</dbReference>
<dbReference type="EMBL" id="JACXXJ020000005">
    <property type="protein sequence ID" value="MBF2718167.1"/>
    <property type="molecule type" value="Genomic_DNA"/>
</dbReference>
<dbReference type="PANTHER" id="PTHR33446">
    <property type="entry name" value="PROTEIN TONB-RELATED"/>
    <property type="match status" value="1"/>
</dbReference>
<evidence type="ECO:0000256" key="9">
    <source>
        <dbReference type="ARBA" id="ARBA00023136"/>
    </source>
</evidence>
<reference evidence="13" key="1">
    <citation type="submission" date="2020-11" db="EMBL/GenBank/DDBJ databases">
        <title>Agrobacterium vitis strain K377 genome.</title>
        <authorList>
            <person name="Xi H."/>
        </authorList>
    </citation>
    <scope>NUCLEOTIDE SEQUENCE</scope>
    <source>
        <strain evidence="13">K377</strain>
    </source>
</reference>
<dbReference type="AlphaFoldDB" id="A0AAE2RI88"/>
<dbReference type="SUPFAM" id="SSF74653">
    <property type="entry name" value="TolA/TonB C-terminal domain"/>
    <property type="match status" value="1"/>
</dbReference>
<keyword evidence="4 10" id="KW-1003">Cell membrane</keyword>
<accession>A0AAE2RI88</accession>
<keyword evidence="6" id="KW-0812">Transmembrane</keyword>
<feature type="region of interest" description="Disordered" evidence="11">
    <location>
        <begin position="66"/>
        <end position="228"/>
    </location>
</feature>
<evidence type="ECO:0000259" key="12">
    <source>
        <dbReference type="PROSITE" id="PS52015"/>
    </source>
</evidence>
<evidence type="ECO:0000313" key="13">
    <source>
        <dbReference type="EMBL" id="MBF2718167.1"/>
    </source>
</evidence>
<keyword evidence="8" id="KW-1133">Transmembrane helix</keyword>
<dbReference type="Proteomes" id="UP000655037">
    <property type="component" value="Unassembled WGS sequence"/>
</dbReference>
<dbReference type="Gene3D" id="3.30.1150.10">
    <property type="match status" value="1"/>
</dbReference>
<keyword evidence="5 10" id="KW-0997">Cell inner membrane</keyword>
<comment type="caution">
    <text evidence="13">The sequence shown here is derived from an EMBL/GenBank/DDBJ whole genome shotgun (WGS) entry which is preliminary data.</text>
</comment>
<dbReference type="PRINTS" id="PR01374">
    <property type="entry name" value="TONBPROTEIN"/>
</dbReference>
<dbReference type="GO" id="GO:0015031">
    <property type="term" value="P:protein transport"/>
    <property type="evidence" value="ECO:0007669"/>
    <property type="project" value="UniProtKB-UniRule"/>
</dbReference>
<comment type="function">
    <text evidence="10">Interacts with outer membrane receptor proteins that carry out high-affinity binding and energy dependent uptake into the periplasmic space of specific substrates. It could act to transduce energy from the cytoplasmic membrane to specific energy-requiring processes in the outer membrane, resulting in the release into the periplasm of ligands bound by these outer membrane proteins.</text>
</comment>
<evidence type="ECO:0000313" key="14">
    <source>
        <dbReference type="Proteomes" id="UP000655037"/>
    </source>
</evidence>
<dbReference type="GO" id="GO:0030288">
    <property type="term" value="C:outer membrane-bounded periplasmic space"/>
    <property type="evidence" value="ECO:0007669"/>
    <property type="project" value="InterPro"/>
</dbReference>
<evidence type="ECO:0000256" key="8">
    <source>
        <dbReference type="ARBA" id="ARBA00022989"/>
    </source>
</evidence>
<keyword evidence="3 10" id="KW-0813">Transport</keyword>
<dbReference type="GO" id="GO:0015891">
    <property type="term" value="P:siderophore transport"/>
    <property type="evidence" value="ECO:0007669"/>
    <property type="project" value="InterPro"/>
</dbReference>
<feature type="compositionally biased region" description="Pro residues" evidence="11">
    <location>
        <begin position="91"/>
        <end position="112"/>
    </location>
</feature>
<dbReference type="GO" id="GO:0031992">
    <property type="term" value="F:energy transducer activity"/>
    <property type="evidence" value="ECO:0007669"/>
    <property type="project" value="InterPro"/>
</dbReference>
<proteinExistence type="inferred from homology"/>
<dbReference type="NCBIfam" id="TIGR01352">
    <property type="entry name" value="tonB_Cterm"/>
    <property type="match status" value="1"/>
</dbReference>
<dbReference type="InterPro" id="IPR037682">
    <property type="entry name" value="TonB_C"/>
</dbReference>
<feature type="compositionally biased region" description="Low complexity" evidence="11">
    <location>
        <begin position="187"/>
        <end position="196"/>
    </location>
</feature>
<dbReference type="PANTHER" id="PTHR33446:SF2">
    <property type="entry name" value="PROTEIN TONB"/>
    <property type="match status" value="1"/>
</dbReference>
<comment type="subcellular location">
    <subcellularLocation>
        <location evidence="1 10">Cell inner membrane</location>
        <topology evidence="1 10">Single-pass membrane protein</topology>
        <orientation evidence="1 10">Periplasmic side</orientation>
    </subcellularLocation>
</comment>
<evidence type="ECO:0000256" key="7">
    <source>
        <dbReference type="ARBA" id="ARBA00022927"/>
    </source>
</evidence>
<comment type="similarity">
    <text evidence="2 10">Belongs to the TonB family.</text>
</comment>
<dbReference type="RefSeq" id="WP_194417265.1">
    <property type="nucleotide sequence ID" value="NZ_JACXXJ020000005.1"/>
</dbReference>
<sequence length="317" mass="34273">MSRQADPTGRRSSALDWLLWCTAGTLVFAAHAGAVALMLQQPEEPLADGAPPAAIMIELAPEPVASKVEENQITPDQQDAEEVKSEAVQKPPQPVEPPPVPQPPEVQPPEPTPPEKVEETPPPPPEVAEVQPEPPPEPEPKPVEEPTVEEQVTKELENVEVPLPVTRPVQKPVETADTTPVKKKQPKAAPQPQAQKAQREAQAEVTQSDRTAASTTSSGLFSSSVSPQKWQARLAAYLERRKRYPSEARANKEEGTAYARFQIDDSGNVLSVSISRSSGFPNLDQATVDAIKRSSPVPAPPPGVSKTITVPFRFNLK</sequence>
<feature type="compositionally biased region" description="Low complexity" evidence="11">
    <location>
        <begin position="211"/>
        <end position="226"/>
    </location>
</feature>